<feature type="chain" id="PRO_5026746971" evidence="1">
    <location>
        <begin position="20"/>
        <end position="375"/>
    </location>
</feature>
<evidence type="ECO:0000313" key="2">
    <source>
        <dbReference type="EMBL" id="CAC5360946.1"/>
    </source>
</evidence>
<proteinExistence type="predicted"/>
<protein>
    <submittedName>
        <fullName evidence="2">Uncharacterized protein</fullName>
    </submittedName>
</protein>
<name>A0A6J8A3U6_MYTCO</name>
<keyword evidence="1" id="KW-0732">Signal</keyword>
<sequence>MVLITIIVITCISLRRWLSENCETSCIERWNNLHRRNPLDFKTWKTTLCPLFGYSNCTYPFKITLVDTSEFVFHDTCPKSKLSRSNSMWGSYILYANLKQHATEYQRYKNDNKEIEYYFHGVYINRINIPFDRTNAAELNNKTENNNVNKSLRFTYKAYNTYRSETVRKRTTIFSLHHFIEDPEILIRPLVFQLLGTNESDPLPLMDLSQLLTFVIAVDFKTNCFEFSNLTPLQENLSIDKELFGTNIYISEDDKTLIESDLVNDTDITNRYVTDIDNTENPKKIAILAAGRHVDANICNFNNTYRTCSGVMLFYNNYGIKSVTSNFVLKINKLSQEYLSKITSVKRNYDYDEISAHANIFKGVHVLVTIQKQYG</sequence>
<dbReference type="Proteomes" id="UP000507470">
    <property type="component" value="Unassembled WGS sequence"/>
</dbReference>
<dbReference type="OrthoDB" id="10511223at2759"/>
<feature type="signal peptide" evidence="1">
    <location>
        <begin position="1"/>
        <end position="19"/>
    </location>
</feature>
<evidence type="ECO:0000256" key="1">
    <source>
        <dbReference type="SAM" id="SignalP"/>
    </source>
</evidence>
<dbReference type="EMBL" id="CACVKT020000573">
    <property type="protein sequence ID" value="CAC5360946.1"/>
    <property type="molecule type" value="Genomic_DNA"/>
</dbReference>
<dbReference type="AlphaFoldDB" id="A0A6J8A3U6"/>
<evidence type="ECO:0000313" key="3">
    <source>
        <dbReference type="Proteomes" id="UP000507470"/>
    </source>
</evidence>
<gene>
    <name evidence="2" type="ORF">MCOR_3256</name>
</gene>
<organism evidence="2 3">
    <name type="scientific">Mytilus coruscus</name>
    <name type="common">Sea mussel</name>
    <dbReference type="NCBI Taxonomy" id="42192"/>
    <lineage>
        <taxon>Eukaryota</taxon>
        <taxon>Metazoa</taxon>
        <taxon>Spiralia</taxon>
        <taxon>Lophotrochozoa</taxon>
        <taxon>Mollusca</taxon>
        <taxon>Bivalvia</taxon>
        <taxon>Autobranchia</taxon>
        <taxon>Pteriomorphia</taxon>
        <taxon>Mytilida</taxon>
        <taxon>Mytiloidea</taxon>
        <taxon>Mytilidae</taxon>
        <taxon>Mytilinae</taxon>
        <taxon>Mytilus</taxon>
    </lineage>
</organism>
<keyword evidence="3" id="KW-1185">Reference proteome</keyword>
<accession>A0A6J8A3U6</accession>
<reference evidence="2 3" key="1">
    <citation type="submission" date="2020-06" db="EMBL/GenBank/DDBJ databases">
        <authorList>
            <person name="Li R."/>
            <person name="Bekaert M."/>
        </authorList>
    </citation>
    <scope>NUCLEOTIDE SEQUENCE [LARGE SCALE GENOMIC DNA]</scope>
    <source>
        <strain evidence="3">wild</strain>
    </source>
</reference>